<evidence type="ECO:0000256" key="1">
    <source>
        <dbReference type="SAM" id="MobiDB-lite"/>
    </source>
</evidence>
<evidence type="ECO:0000313" key="3">
    <source>
        <dbReference type="Proteomes" id="UP000441455"/>
    </source>
</evidence>
<accession>A0A6N7VMP6</accession>
<dbReference type="OrthoDB" id="3035063at2"/>
<dbReference type="InterPro" id="IPR038594">
    <property type="entry name" value="SepF-like_sf"/>
</dbReference>
<feature type="compositionally biased region" description="Low complexity" evidence="1">
    <location>
        <begin position="1"/>
        <end position="14"/>
    </location>
</feature>
<dbReference type="AlphaFoldDB" id="A0A6N7VMP6"/>
<comment type="caution">
    <text evidence="2">The sequence shown here is derived from an EMBL/GenBank/DDBJ whole genome shotgun (WGS) entry which is preliminary data.</text>
</comment>
<gene>
    <name evidence="2" type="ORF">FX155_10270</name>
</gene>
<reference evidence="2 3" key="1">
    <citation type="submission" date="2019-08" db="EMBL/GenBank/DDBJ databases">
        <title>In-depth cultivation of the pig gut microbiome towards novel bacterial diversity and tailored functional studies.</title>
        <authorList>
            <person name="Wylensek D."/>
            <person name="Hitch T.C.A."/>
            <person name="Clavel T."/>
        </authorList>
    </citation>
    <scope>NUCLEOTIDE SEQUENCE [LARGE SCALE GENOMIC DNA]</scope>
    <source>
        <strain evidence="2 3">WCA-389-WT-5B</strain>
    </source>
</reference>
<evidence type="ECO:0000313" key="2">
    <source>
        <dbReference type="EMBL" id="MSS82974.1"/>
    </source>
</evidence>
<sequence length="109" mass="11692">MFASFKSSRSSASRTPAGESENPGLTLLDTPNLDLCLRTPASLEEIVAYGKLILEGKGLLMCLNDLPEPDKIRAQDYLAGVAYTIGATETEVSPEVTMYLPGEVNTIRG</sequence>
<name>A0A6N7VMP6_ACIFE</name>
<dbReference type="EMBL" id="VULN01000017">
    <property type="protein sequence ID" value="MSS82974.1"/>
    <property type="molecule type" value="Genomic_DNA"/>
</dbReference>
<dbReference type="GO" id="GO:0090529">
    <property type="term" value="P:cell septum assembly"/>
    <property type="evidence" value="ECO:0007669"/>
    <property type="project" value="InterPro"/>
</dbReference>
<feature type="region of interest" description="Disordered" evidence="1">
    <location>
        <begin position="1"/>
        <end position="29"/>
    </location>
</feature>
<dbReference type="Pfam" id="PF04472">
    <property type="entry name" value="SepF"/>
    <property type="match status" value="1"/>
</dbReference>
<organism evidence="2 3">
    <name type="scientific">Acidaminococcus fermentans</name>
    <dbReference type="NCBI Taxonomy" id="905"/>
    <lineage>
        <taxon>Bacteria</taxon>
        <taxon>Bacillati</taxon>
        <taxon>Bacillota</taxon>
        <taxon>Negativicutes</taxon>
        <taxon>Acidaminococcales</taxon>
        <taxon>Acidaminococcaceae</taxon>
        <taxon>Acidaminococcus</taxon>
    </lineage>
</organism>
<proteinExistence type="predicted"/>
<dbReference type="RefSeq" id="WP_022487066.1">
    <property type="nucleotide sequence ID" value="NZ_VULN01000017.1"/>
</dbReference>
<keyword evidence="2" id="KW-0132">Cell division</keyword>
<protein>
    <submittedName>
        <fullName evidence="2">Cell division protein SepF</fullName>
    </submittedName>
</protein>
<dbReference type="Proteomes" id="UP000441455">
    <property type="component" value="Unassembled WGS sequence"/>
</dbReference>
<dbReference type="InterPro" id="IPR007561">
    <property type="entry name" value="Cell_div_SepF/SepF-rel"/>
</dbReference>
<keyword evidence="2" id="KW-0131">Cell cycle</keyword>
<dbReference type="Gene3D" id="3.30.110.150">
    <property type="entry name" value="SepF-like protein"/>
    <property type="match status" value="1"/>
</dbReference>